<dbReference type="OrthoDB" id="6114255at2759"/>
<accession>A0A7D9DZ26</accession>
<organism evidence="2 3">
    <name type="scientific">Paramuricea clavata</name>
    <name type="common">Red gorgonian</name>
    <name type="synonym">Violescent sea-whip</name>
    <dbReference type="NCBI Taxonomy" id="317549"/>
    <lineage>
        <taxon>Eukaryota</taxon>
        <taxon>Metazoa</taxon>
        <taxon>Cnidaria</taxon>
        <taxon>Anthozoa</taxon>
        <taxon>Octocorallia</taxon>
        <taxon>Malacalcyonacea</taxon>
        <taxon>Plexauridae</taxon>
        <taxon>Paramuricea</taxon>
    </lineage>
</organism>
<evidence type="ECO:0000313" key="2">
    <source>
        <dbReference type="EMBL" id="CAB3996692.1"/>
    </source>
</evidence>
<dbReference type="AlphaFoldDB" id="A0A7D9DZ26"/>
<dbReference type="Proteomes" id="UP001152795">
    <property type="component" value="Unassembled WGS sequence"/>
</dbReference>
<keyword evidence="3" id="KW-1185">Reference proteome</keyword>
<evidence type="ECO:0000259" key="1">
    <source>
        <dbReference type="Pfam" id="PF13966"/>
    </source>
</evidence>
<evidence type="ECO:0000313" key="3">
    <source>
        <dbReference type="Proteomes" id="UP001152795"/>
    </source>
</evidence>
<protein>
    <recommendedName>
        <fullName evidence="1">Reverse transcriptase zinc-binding domain-containing protein</fullName>
    </recommendedName>
</protein>
<dbReference type="Pfam" id="PF13966">
    <property type="entry name" value="zf-RVT"/>
    <property type="match status" value="1"/>
</dbReference>
<dbReference type="EMBL" id="CACRXK020002927">
    <property type="protein sequence ID" value="CAB3996692.1"/>
    <property type="molecule type" value="Genomic_DNA"/>
</dbReference>
<name>A0A7D9DZ26_PARCT</name>
<dbReference type="InterPro" id="IPR026960">
    <property type="entry name" value="RVT-Znf"/>
</dbReference>
<feature type="domain" description="Reverse transcriptase zinc-binding" evidence="1">
    <location>
        <begin position="160"/>
        <end position="224"/>
    </location>
</feature>
<gene>
    <name evidence="2" type="ORF">PACLA_8A062538</name>
</gene>
<sequence length="405" mass="46847">MKKIDLNPLHPKNKILLYNRYVLSKLSWHLTITSISKTWISENLDSLFTQYVRKWLEVPISGTLSNIYLTSNKFGLNIIPPSTKFLQCQVTIRNALKSSPNESIIHLWKSTTNHTNIQYDQYSSTKEVIKSFRDDQVDKLTNQLTYQSSFFTSVSRFSLTQVNTIWPACQSKLPKNIFNFTIRYINNSLPTRRNLQRWGLSSSSECSFCINPESLLHVVAGCSSYLDRFTWRHDSILNFIANNLPSEHIQTIYADLSSFSNPSTITGDDYRPDLLILTKDNCLYILELTVGYETNLRNNVNRKYSKYKDMIMEQKKNYHAVNFINLSISALGVFDKESSGFIDMLEHFNLDKAHVYFVDVDVNEGKNVQKEFEDKFGEGMATFLECNVTDKNIFDSKAILAKYSY</sequence>
<proteinExistence type="predicted"/>
<reference evidence="2" key="1">
    <citation type="submission" date="2020-04" db="EMBL/GenBank/DDBJ databases">
        <authorList>
            <person name="Alioto T."/>
            <person name="Alioto T."/>
            <person name="Gomez Garrido J."/>
        </authorList>
    </citation>
    <scope>NUCLEOTIDE SEQUENCE</scope>
    <source>
        <strain evidence="2">A484AB</strain>
    </source>
</reference>
<comment type="caution">
    <text evidence="2">The sequence shown here is derived from an EMBL/GenBank/DDBJ whole genome shotgun (WGS) entry which is preliminary data.</text>
</comment>